<protein>
    <recommendedName>
        <fullName evidence="1">F5/8 type C domain-containing protein</fullName>
    </recommendedName>
</protein>
<evidence type="ECO:0000259" key="1">
    <source>
        <dbReference type="PROSITE" id="PS50022"/>
    </source>
</evidence>
<dbReference type="Proteomes" id="UP001501565">
    <property type="component" value="Unassembled WGS sequence"/>
</dbReference>
<dbReference type="Pfam" id="PF00754">
    <property type="entry name" value="F5_F8_type_C"/>
    <property type="match status" value="1"/>
</dbReference>
<dbReference type="PROSITE" id="PS51257">
    <property type="entry name" value="PROKAR_LIPOPROTEIN"/>
    <property type="match status" value="1"/>
</dbReference>
<accession>A0ABP7MEC3</accession>
<dbReference type="SUPFAM" id="SSF49785">
    <property type="entry name" value="Galactose-binding domain-like"/>
    <property type="match status" value="1"/>
</dbReference>
<keyword evidence="3" id="KW-1185">Reference proteome</keyword>
<gene>
    <name evidence="2" type="ORF">GCM10022277_15820</name>
</gene>
<sequence>MKTILKTIALLAVATLYGCGSGGSGSGSGLSSQPSGGSNVIRNLSLPENGATVTASYDADGARSTVDEDKTAAAFWSGNISNDYIQIDFGQTSQITEINVYTNRLTLGGDDVWIFEVSNDGVNWERALMPNDNDPATYSCGTTQLSFGESRVRCVNISPILKARYARLTVTEADASNVAVMRFYEIEVIGK</sequence>
<reference evidence="3" key="1">
    <citation type="journal article" date="2019" name="Int. J. Syst. Evol. Microbiol.">
        <title>The Global Catalogue of Microorganisms (GCM) 10K type strain sequencing project: providing services to taxonomists for standard genome sequencing and annotation.</title>
        <authorList>
            <consortium name="The Broad Institute Genomics Platform"/>
            <consortium name="The Broad Institute Genome Sequencing Center for Infectious Disease"/>
            <person name="Wu L."/>
            <person name="Ma J."/>
        </authorList>
    </citation>
    <scope>NUCLEOTIDE SEQUENCE [LARGE SCALE GENOMIC DNA]</scope>
    <source>
        <strain evidence="3">JCM 17551</strain>
    </source>
</reference>
<comment type="caution">
    <text evidence="2">The sequence shown here is derived from an EMBL/GenBank/DDBJ whole genome shotgun (WGS) entry which is preliminary data.</text>
</comment>
<evidence type="ECO:0000313" key="3">
    <source>
        <dbReference type="Proteomes" id="UP001501565"/>
    </source>
</evidence>
<organism evidence="2 3">
    <name type="scientific">Litoribacillus peritrichatus</name>
    <dbReference type="NCBI Taxonomy" id="718191"/>
    <lineage>
        <taxon>Bacteria</taxon>
        <taxon>Pseudomonadati</taxon>
        <taxon>Pseudomonadota</taxon>
        <taxon>Gammaproteobacteria</taxon>
        <taxon>Oceanospirillales</taxon>
        <taxon>Oceanospirillaceae</taxon>
        <taxon>Litoribacillus</taxon>
    </lineage>
</organism>
<dbReference type="InterPro" id="IPR008979">
    <property type="entry name" value="Galactose-bd-like_sf"/>
</dbReference>
<dbReference type="Gene3D" id="2.60.120.260">
    <property type="entry name" value="Galactose-binding domain-like"/>
    <property type="match status" value="1"/>
</dbReference>
<dbReference type="PROSITE" id="PS50022">
    <property type="entry name" value="FA58C_3"/>
    <property type="match status" value="1"/>
</dbReference>
<dbReference type="RefSeq" id="WP_344797240.1">
    <property type="nucleotide sequence ID" value="NZ_BAABBN010000004.1"/>
</dbReference>
<evidence type="ECO:0000313" key="2">
    <source>
        <dbReference type="EMBL" id="GAA3920918.1"/>
    </source>
</evidence>
<proteinExistence type="predicted"/>
<feature type="domain" description="F5/8 type C" evidence="1">
    <location>
        <begin position="38"/>
        <end position="191"/>
    </location>
</feature>
<name>A0ABP7MEC3_9GAMM</name>
<dbReference type="EMBL" id="BAABBN010000004">
    <property type="protein sequence ID" value="GAA3920918.1"/>
    <property type="molecule type" value="Genomic_DNA"/>
</dbReference>
<dbReference type="InterPro" id="IPR000421">
    <property type="entry name" value="FA58C"/>
</dbReference>